<reference evidence="1 2" key="1">
    <citation type="submission" date="2017-01" db="EMBL/GenBank/DDBJ databases">
        <authorList>
            <person name="Mah S.A."/>
            <person name="Swanson W.J."/>
            <person name="Moy G.W."/>
            <person name="Vacquier V.D."/>
        </authorList>
    </citation>
    <scope>NUCLEOTIDE SEQUENCE [LARGE SCALE GENOMIC DNA]</scope>
    <source>
        <strain evidence="1 2">GSMNP</strain>
    </source>
</reference>
<name>A0A1R1Y803_9FUNG</name>
<dbReference type="Proteomes" id="UP000187283">
    <property type="component" value="Unassembled WGS sequence"/>
</dbReference>
<evidence type="ECO:0000313" key="2">
    <source>
        <dbReference type="Proteomes" id="UP000187283"/>
    </source>
</evidence>
<dbReference type="AlphaFoldDB" id="A0A1R1Y803"/>
<evidence type="ECO:0000313" key="1">
    <source>
        <dbReference type="EMBL" id="OMJ23091.1"/>
    </source>
</evidence>
<keyword evidence="2" id="KW-1185">Reference proteome</keyword>
<proteinExistence type="predicted"/>
<comment type="caution">
    <text evidence="1">The sequence shown here is derived from an EMBL/GenBank/DDBJ whole genome shotgun (WGS) entry which is preliminary data.</text>
</comment>
<sequence length="67" mass="7444">MYFFTKTIGFLDEYSSLSPESLPMQASMELANFGSLDPDKYISASDSPSVAEDDALAFISIQSYQKF</sequence>
<accession>A0A1R1Y803</accession>
<protein>
    <submittedName>
        <fullName evidence="1">Uncharacterized protein</fullName>
    </submittedName>
</protein>
<dbReference type="EMBL" id="LSSN01000607">
    <property type="protein sequence ID" value="OMJ23091.1"/>
    <property type="molecule type" value="Genomic_DNA"/>
</dbReference>
<organism evidence="1 2">
    <name type="scientific">Smittium culicis</name>
    <dbReference type="NCBI Taxonomy" id="133412"/>
    <lineage>
        <taxon>Eukaryota</taxon>
        <taxon>Fungi</taxon>
        <taxon>Fungi incertae sedis</taxon>
        <taxon>Zoopagomycota</taxon>
        <taxon>Kickxellomycotina</taxon>
        <taxon>Harpellomycetes</taxon>
        <taxon>Harpellales</taxon>
        <taxon>Legeriomycetaceae</taxon>
        <taxon>Smittium</taxon>
    </lineage>
</organism>
<gene>
    <name evidence="1" type="ORF">AYI70_g2470</name>
</gene>